<reference evidence="2 3" key="1">
    <citation type="submission" date="2023-04" db="EMBL/GenBank/DDBJ databases">
        <title>Ectobacillus antri isolated from activated sludge.</title>
        <authorList>
            <person name="Yan P."/>
            <person name="Liu X."/>
        </authorList>
    </citation>
    <scope>NUCLEOTIDE SEQUENCE [LARGE SCALE GENOMIC DNA]</scope>
    <source>
        <strain evidence="2 3">C18H</strain>
    </source>
</reference>
<keyword evidence="1" id="KW-0472">Membrane</keyword>
<dbReference type="EMBL" id="JARULN010000022">
    <property type="protein sequence ID" value="MDG5755227.1"/>
    <property type="molecule type" value="Genomic_DNA"/>
</dbReference>
<feature type="transmembrane region" description="Helical" evidence="1">
    <location>
        <begin position="54"/>
        <end position="73"/>
    </location>
</feature>
<name>A0ABT6H8E0_9BACI</name>
<keyword evidence="1" id="KW-0812">Transmembrane</keyword>
<keyword evidence="1" id="KW-1133">Transmembrane helix</keyword>
<evidence type="ECO:0000313" key="3">
    <source>
        <dbReference type="Proteomes" id="UP001218246"/>
    </source>
</evidence>
<dbReference type="Proteomes" id="UP001218246">
    <property type="component" value="Unassembled WGS sequence"/>
</dbReference>
<accession>A0ABT6H8E0</accession>
<evidence type="ECO:0000313" key="2">
    <source>
        <dbReference type="EMBL" id="MDG5755227.1"/>
    </source>
</evidence>
<organism evidence="2 3">
    <name type="scientific">Ectobacillus antri</name>
    <dbReference type="NCBI Taxonomy" id="2486280"/>
    <lineage>
        <taxon>Bacteria</taxon>
        <taxon>Bacillati</taxon>
        <taxon>Bacillota</taxon>
        <taxon>Bacilli</taxon>
        <taxon>Bacillales</taxon>
        <taxon>Bacillaceae</taxon>
        <taxon>Ectobacillus</taxon>
    </lineage>
</organism>
<proteinExistence type="predicted"/>
<feature type="transmembrane region" description="Helical" evidence="1">
    <location>
        <begin position="30"/>
        <end position="47"/>
    </location>
</feature>
<dbReference type="RefSeq" id="WP_124565584.1">
    <property type="nucleotide sequence ID" value="NZ_JARRRY010000020.1"/>
</dbReference>
<comment type="caution">
    <text evidence="2">The sequence shown here is derived from an EMBL/GenBank/DDBJ whole genome shotgun (WGS) entry which is preliminary data.</text>
</comment>
<feature type="transmembrane region" description="Helical" evidence="1">
    <location>
        <begin position="5"/>
        <end position="24"/>
    </location>
</feature>
<protein>
    <recommendedName>
        <fullName evidence="4">DUF3021 domain-containing protein</fullName>
    </recommendedName>
</protein>
<evidence type="ECO:0008006" key="4">
    <source>
        <dbReference type="Google" id="ProtNLM"/>
    </source>
</evidence>
<sequence length="111" mass="12803">MNRSLIIITEALALFGLLCCVFVLHANMWFLGTLIAFALCEILLELANQTLKKSVVICYHIMFFLAFLFTSIYGSGLQLISFLPLFFWMTIVVTSKYKNTFDNNQEEIYIK</sequence>
<keyword evidence="3" id="KW-1185">Reference proteome</keyword>
<gene>
    <name evidence="2" type="ORF">P6P90_15005</name>
</gene>
<evidence type="ECO:0000256" key="1">
    <source>
        <dbReference type="SAM" id="Phobius"/>
    </source>
</evidence>